<sequence>MKSMFLKIAAAASLGLAAIAPANAAVTFEIDQSAANTYVNYSYNQLGWSNFSATLADLPTSLKTLEIGESWTFDFIDISIGGIGAGAVELAAQLSFLTPGGSAPGEASGWYAVAFFTAAGGLTWDGPTTITANGATYQVALENLGGLDFGHPITETISATVTLIGQDVVSAPVPEPASWAMLIAGFGLVGGAMRLRAPRRVAIAA</sequence>
<keyword evidence="4" id="KW-1185">Reference proteome</keyword>
<feature type="domain" description="Ice-binding protein C-terminal" evidence="2">
    <location>
        <begin position="172"/>
        <end position="196"/>
    </location>
</feature>
<dbReference type="NCBIfam" id="TIGR02595">
    <property type="entry name" value="PEP_CTERM"/>
    <property type="match status" value="1"/>
</dbReference>
<organism evidence="3 4">
    <name type="scientific">Edaphosphingomonas haloaromaticamans</name>
    <dbReference type="NCBI Taxonomy" id="653954"/>
    <lineage>
        <taxon>Bacteria</taxon>
        <taxon>Pseudomonadati</taxon>
        <taxon>Pseudomonadota</taxon>
        <taxon>Alphaproteobacteria</taxon>
        <taxon>Sphingomonadales</taxon>
        <taxon>Rhizorhabdaceae</taxon>
        <taxon>Edaphosphingomonas</taxon>
    </lineage>
</organism>
<proteinExistence type="predicted"/>
<evidence type="ECO:0000313" key="4">
    <source>
        <dbReference type="Proteomes" id="UP000179467"/>
    </source>
</evidence>
<evidence type="ECO:0000313" key="3">
    <source>
        <dbReference type="EMBL" id="OHT18464.1"/>
    </source>
</evidence>
<dbReference type="Proteomes" id="UP000179467">
    <property type="component" value="Unassembled WGS sequence"/>
</dbReference>
<keyword evidence="1" id="KW-0732">Signal</keyword>
<protein>
    <recommendedName>
        <fullName evidence="2">Ice-binding protein C-terminal domain-containing protein</fullName>
    </recommendedName>
</protein>
<dbReference type="InterPro" id="IPR013424">
    <property type="entry name" value="Ice-binding_C"/>
</dbReference>
<evidence type="ECO:0000259" key="2">
    <source>
        <dbReference type="Pfam" id="PF07589"/>
    </source>
</evidence>
<comment type="caution">
    <text evidence="3">The sequence shown here is derived from an EMBL/GenBank/DDBJ whole genome shotgun (WGS) entry which is preliminary data.</text>
</comment>
<gene>
    <name evidence="3" type="ORF">BHE75_00435</name>
</gene>
<reference evidence="3 4" key="1">
    <citation type="submission" date="2016-09" db="EMBL/GenBank/DDBJ databases">
        <title>Metabolic pathway, cell adaptation mechanisms and a novel monoxygenase revealed through proteogenomic-transcription analysis of a Sphingomonas haloaromaticamans strain degrading the fungicide ortho-phenylphenol.</title>
        <authorList>
            <person name="Perruchon C."/>
            <person name="Papadopoulou E.S."/>
            <person name="Rousidou C."/>
            <person name="Vasileiadis S."/>
            <person name="Tanou G."/>
            <person name="Amoutzias G."/>
            <person name="Molassiotis A."/>
            <person name="Karpouzas D.G."/>
        </authorList>
    </citation>
    <scope>NUCLEOTIDE SEQUENCE [LARGE SCALE GENOMIC DNA]</scope>
    <source>
        <strain evidence="3 4">P3</strain>
    </source>
</reference>
<accession>A0A1S1H8M1</accession>
<dbReference type="NCBIfam" id="NF035944">
    <property type="entry name" value="PEPxxWA-CTERM"/>
    <property type="match status" value="1"/>
</dbReference>
<evidence type="ECO:0000256" key="1">
    <source>
        <dbReference type="SAM" id="SignalP"/>
    </source>
</evidence>
<dbReference type="EMBL" id="MIPT01000001">
    <property type="protein sequence ID" value="OHT18464.1"/>
    <property type="molecule type" value="Genomic_DNA"/>
</dbReference>
<feature type="signal peptide" evidence="1">
    <location>
        <begin position="1"/>
        <end position="24"/>
    </location>
</feature>
<dbReference type="AlphaFoldDB" id="A0A1S1H8M1"/>
<dbReference type="Pfam" id="PF07589">
    <property type="entry name" value="PEP-CTERM"/>
    <property type="match status" value="1"/>
</dbReference>
<feature type="chain" id="PRO_5012616525" description="Ice-binding protein C-terminal domain-containing protein" evidence="1">
    <location>
        <begin position="25"/>
        <end position="205"/>
    </location>
</feature>
<name>A0A1S1H8M1_9SPHN</name>